<name>J9GC33_9ZZZZ</name>
<organism evidence="1">
    <name type="scientific">gut metagenome</name>
    <dbReference type="NCBI Taxonomy" id="749906"/>
    <lineage>
        <taxon>unclassified sequences</taxon>
        <taxon>metagenomes</taxon>
        <taxon>organismal metagenomes</taxon>
    </lineage>
</organism>
<accession>J9GC33</accession>
<sequence>MYALVISLIGLFLFALCIGFFRNKWYKRKLDRGEIDEMPGVTKQQEEGCCGQHEICEKESLLAAVSKEVEYYEDEHLDAYRGRTSDSYTSEEVEEFQDVLFTMRNDEVAGWVRSLQLRGVALPDELKDDVIMIVDERRSQAVHN</sequence>
<dbReference type="AlphaFoldDB" id="J9GC33"/>
<reference evidence="1" key="1">
    <citation type="journal article" date="2012" name="PLoS ONE">
        <title>Gene sets for utilization of primary and secondary nutrition supplies in the distal gut of endangered iberian lynx.</title>
        <authorList>
            <person name="Alcaide M."/>
            <person name="Messina E."/>
            <person name="Richter M."/>
            <person name="Bargiela R."/>
            <person name="Peplies J."/>
            <person name="Huws S.A."/>
            <person name="Newbold C.J."/>
            <person name="Golyshin P.N."/>
            <person name="Simon M.A."/>
            <person name="Lopez G."/>
            <person name="Yakimov M.M."/>
            <person name="Ferrer M."/>
        </authorList>
    </citation>
    <scope>NUCLEOTIDE SEQUENCE</scope>
</reference>
<protein>
    <recommendedName>
        <fullName evidence="2">Phospholipase</fullName>
    </recommendedName>
</protein>
<gene>
    <name evidence="1" type="ORF">EVA_12564</name>
</gene>
<evidence type="ECO:0008006" key="2">
    <source>
        <dbReference type="Google" id="ProtNLM"/>
    </source>
</evidence>
<proteinExistence type="predicted"/>
<evidence type="ECO:0000313" key="1">
    <source>
        <dbReference type="EMBL" id="EJW99327.1"/>
    </source>
</evidence>
<comment type="caution">
    <text evidence="1">The sequence shown here is derived from an EMBL/GenBank/DDBJ whole genome shotgun (WGS) entry which is preliminary data.</text>
</comment>
<dbReference type="EMBL" id="AMCI01003863">
    <property type="protein sequence ID" value="EJW99327.1"/>
    <property type="molecule type" value="Genomic_DNA"/>
</dbReference>